<organism evidence="1 2">
    <name type="scientific">Roseivirga pacifica</name>
    <dbReference type="NCBI Taxonomy" id="1267423"/>
    <lineage>
        <taxon>Bacteria</taxon>
        <taxon>Pseudomonadati</taxon>
        <taxon>Bacteroidota</taxon>
        <taxon>Cytophagia</taxon>
        <taxon>Cytophagales</taxon>
        <taxon>Roseivirgaceae</taxon>
        <taxon>Roseivirga</taxon>
    </lineage>
</organism>
<sequence>MRRLFATLLVVLTLFNSLSFYFVTKFHNEQSAIEEYTNHKKEVYNIADYAADLSTSWSLYVYLLKEVPEMEDKVIQDHGRFIMAPQFPEVQVKIEKIIIEQNLKINTDDLMAAANNTVLQAQLYIATPTTTVPTANAEAPYLEHYAALDQSIGTDVNKLNTPPPRA</sequence>
<gene>
    <name evidence="1" type="ORF">SAMN05216290_2501</name>
</gene>
<name>A0A1I0QN75_9BACT</name>
<dbReference type="Proteomes" id="UP000199437">
    <property type="component" value="Unassembled WGS sequence"/>
</dbReference>
<dbReference type="RefSeq" id="WP_090258905.1">
    <property type="nucleotide sequence ID" value="NZ_FOIR01000002.1"/>
</dbReference>
<dbReference type="STRING" id="1267423.SAMN05216290_2501"/>
<reference evidence="2" key="1">
    <citation type="submission" date="2016-10" db="EMBL/GenBank/DDBJ databases">
        <authorList>
            <person name="Varghese N."/>
            <person name="Submissions S."/>
        </authorList>
    </citation>
    <scope>NUCLEOTIDE SEQUENCE [LARGE SCALE GENOMIC DNA]</scope>
    <source>
        <strain evidence="2">CGMCC 1.12402</strain>
    </source>
</reference>
<accession>A0A1I0QN75</accession>
<evidence type="ECO:0000313" key="1">
    <source>
        <dbReference type="EMBL" id="SEW28779.1"/>
    </source>
</evidence>
<keyword evidence="2" id="KW-1185">Reference proteome</keyword>
<proteinExistence type="predicted"/>
<dbReference type="AlphaFoldDB" id="A0A1I0QN75"/>
<evidence type="ECO:0000313" key="2">
    <source>
        <dbReference type="Proteomes" id="UP000199437"/>
    </source>
</evidence>
<dbReference type="EMBL" id="FOIR01000002">
    <property type="protein sequence ID" value="SEW28779.1"/>
    <property type="molecule type" value="Genomic_DNA"/>
</dbReference>
<protein>
    <submittedName>
        <fullName evidence="1">Uncharacterized protein</fullName>
    </submittedName>
</protein>
<dbReference type="GeneID" id="99987196"/>